<evidence type="ECO:0000256" key="17">
    <source>
        <dbReference type="ARBA" id="ARBA00023008"/>
    </source>
</evidence>
<keyword evidence="9 23" id="KW-0479">Metal-binding</keyword>
<evidence type="ECO:0000256" key="23">
    <source>
        <dbReference type="RuleBase" id="RU362081"/>
    </source>
</evidence>
<evidence type="ECO:0000256" key="19">
    <source>
        <dbReference type="ARBA" id="ARBA00023136"/>
    </source>
</evidence>
<evidence type="ECO:0000256" key="1">
    <source>
        <dbReference type="ARBA" id="ARBA00004651"/>
    </source>
</evidence>
<evidence type="ECO:0000256" key="20">
    <source>
        <dbReference type="ARBA" id="ARBA00029719"/>
    </source>
</evidence>
<dbReference type="GO" id="GO:0140581">
    <property type="term" value="F:P-type monovalent copper transporter activity"/>
    <property type="evidence" value="ECO:0007669"/>
    <property type="project" value="UniProtKB-EC"/>
</dbReference>
<dbReference type="PRINTS" id="PR00943">
    <property type="entry name" value="CUATPASE"/>
</dbReference>
<dbReference type="GO" id="GO:0016887">
    <property type="term" value="F:ATP hydrolysis activity"/>
    <property type="evidence" value="ECO:0007669"/>
    <property type="project" value="InterPro"/>
</dbReference>
<dbReference type="Pfam" id="PF00403">
    <property type="entry name" value="HMA"/>
    <property type="match status" value="1"/>
</dbReference>
<evidence type="ECO:0000256" key="18">
    <source>
        <dbReference type="ARBA" id="ARBA00023065"/>
    </source>
</evidence>
<dbReference type="PROSITE" id="PS00154">
    <property type="entry name" value="ATPASE_E1_E2"/>
    <property type="match status" value="1"/>
</dbReference>
<dbReference type="FunFam" id="2.70.150.10:FF:000020">
    <property type="entry name" value="Copper-exporting P-type ATPase A"/>
    <property type="match status" value="1"/>
</dbReference>
<feature type="transmembrane region" description="Helical" evidence="23">
    <location>
        <begin position="360"/>
        <end position="378"/>
    </location>
</feature>
<evidence type="ECO:0000256" key="4">
    <source>
        <dbReference type="ARBA" id="ARBA00015102"/>
    </source>
</evidence>
<evidence type="ECO:0000256" key="16">
    <source>
        <dbReference type="ARBA" id="ARBA00022989"/>
    </source>
</evidence>
<dbReference type="InterPro" id="IPR017969">
    <property type="entry name" value="Heavy-metal-associated_CS"/>
</dbReference>
<evidence type="ECO:0000256" key="10">
    <source>
        <dbReference type="ARBA" id="ARBA00022737"/>
    </source>
</evidence>
<dbReference type="SFLD" id="SFLDS00003">
    <property type="entry name" value="Haloacid_Dehalogenase"/>
    <property type="match status" value="1"/>
</dbReference>
<feature type="transmembrane region" description="Helical" evidence="23">
    <location>
        <begin position="540"/>
        <end position="563"/>
    </location>
</feature>
<organism evidence="26 27">
    <name type="scientific">Vibrio mediterranei</name>
    <dbReference type="NCBI Taxonomy" id="689"/>
    <lineage>
        <taxon>Bacteria</taxon>
        <taxon>Pseudomonadati</taxon>
        <taxon>Pseudomonadota</taxon>
        <taxon>Gammaproteobacteria</taxon>
        <taxon>Vibrionales</taxon>
        <taxon>Vibrionaceae</taxon>
        <taxon>Vibrio</taxon>
    </lineage>
</organism>
<keyword evidence="14" id="KW-0460">Magnesium</keyword>
<feature type="transmembrane region" description="Helical" evidence="23">
    <location>
        <begin position="858"/>
        <end position="880"/>
    </location>
</feature>
<feature type="transmembrane region" description="Helical" evidence="23">
    <location>
        <begin position="512"/>
        <end position="534"/>
    </location>
</feature>
<dbReference type="GO" id="GO:0043682">
    <property type="term" value="F:P-type divalent copper transporter activity"/>
    <property type="evidence" value="ECO:0007669"/>
    <property type="project" value="TreeGrafter"/>
</dbReference>
<evidence type="ECO:0000256" key="13">
    <source>
        <dbReference type="ARBA" id="ARBA00022840"/>
    </source>
</evidence>
<dbReference type="FunFam" id="3.40.50.1000:FF:000144">
    <property type="entry name" value="copper-transporting ATPase 1 isoform X2"/>
    <property type="match status" value="1"/>
</dbReference>
<evidence type="ECO:0000256" key="15">
    <source>
        <dbReference type="ARBA" id="ARBA00022967"/>
    </source>
</evidence>
<feature type="compositionally biased region" description="Polar residues" evidence="24">
    <location>
        <begin position="127"/>
        <end position="142"/>
    </location>
</feature>
<feature type="transmembrane region" description="Helical" evidence="23">
    <location>
        <begin position="292"/>
        <end position="310"/>
    </location>
</feature>
<dbReference type="PANTHER" id="PTHR43520">
    <property type="entry name" value="ATP7, ISOFORM B"/>
    <property type="match status" value="1"/>
</dbReference>
<dbReference type="GO" id="GO:0060003">
    <property type="term" value="P:copper ion export"/>
    <property type="evidence" value="ECO:0007669"/>
    <property type="project" value="UniProtKB-ARBA"/>
</dbReference>
<comment type="similarity">
    <text evidence="2 23">Belongs to the cation transport ATPase (P-type) (TC 3.A.3) family. Type IB subfamily.</text>
</comment>
<dbReference type="Proteomes" id="UP000279760">
    <property type="component" value="Chromosome 1"/>
</dbReference>
<dbReference type="InterPro" id="IPR044492">
    <property type="entry name" value="P_typ_ATPase_HD_dom"/>
</dbReference>
<gene>
    <name evidence="26" type="ORF">ECB94_12815</name>
</gene>
<name>A0A3G4VBJ9_9VIBR</name>
<dbReference type="SUPFAM" id="SSF56784">
    <property type="entry name" value="HAD-like"/>
    <property type="match status" value="1"/>
</dbReference>
<dbReference type="GO" id="GO:0055070">
    <property type="term" value="P:copper ion homeostasis"/>
    <property type="evidence" value="ECO:0007669"/>
    <property type="project" value="TreeGrafter"/>
</dbReference>
<dbReference type="SFLD" id="SFLDF00027">
    <property type="entry name" value="p-type_atpase"/>
    <property type="match status" value="1"/>
</dbReference>
<keyword evidence="11 23" id="KW-0547">Nucleotide-binding</keyword>
<keyword evidence="5" id="KW-0813">Transport</keyword>
<dbReference type="NCBIfam" id="TIGR01525">
    <property type="entry name" value="ATPase-IB_hvy"/>
    <property type="match status" value="1"/>
</dbReference>
<dbReference type="InterPro" id="IPR027256">
    <property type="entry name" value="P-typ_ATPase_IB"/>
</dbReference>
<dbReference type="NCBIfam" id="TIGR01494">
    <property type="entry name" value="ATPase_P-type"/>
    <property type="match status" value="2"/>
</dbReference>
<feature type="transmembrane region" description="Helical" evidence="23">
    <location>
        <begin position="331"/>
        <end position="348"/>
    </location>
</feature>
<dbReference type="SUPFAM" id="SSF55008">
    <property type="entry name" value="HMA, heavy metal-associated domain"/>
    <property type="match status" value="3"/>
</dbReference>
<evidence type="ECO:0000256" key="2">
    <source>
        <dbReference type="ARBA" id="ARBA00006024"/>
    </source>
</evidence>
<evidence type="ECO:0000256" key="12">
    <source>
        <dbReference type="ARBA" id="ARBA00022796"/>
    </source>
</evidence>
<keyword evidence="15" id="KW-1278">Translocase</keyword>
<dbReference type="InterPro" id="IPR023298">
    <property type="entry name" value="ATPase_P-typ_TM_dom_sf"/>
</dbReference>
<comment type="catalytic activity">
    <reaction evidence="22">
        <text>Cu(+)(in) + ATP + H2O = Cu(+)(out) + ADP + phosphate + H(+)</text>
        <dbReference type="Rhea" id="RHEA:25792"/>
        <dbReference type="ChEBI" id="CHEBI:15377"/>
        <dbReference type="ChEBI" id="CHEBI:15378"/>
        <dbReference type="ChEBI" id="CHEBI:30616"/>
        <dbReference type="ChEBI" id="CHEBI:43474"/>
        <dbReference type="ChEBI" id="CHEBI:49552"/>
        <dbReference type="ChEBI" id="CHEBI:456216"/>
        <dbReference type="EC" id="7.2.2.8"/>
    </reaction>
</comment>
<dbReference type="NCBIfam" id="TIGR01511">
    <property type="entry name" value="ATPase-IB1_Cu"/>
    <property type="match status" value="1"/>
</dbReference>
<dbReference type="GO" id="GO:0005886">
    <property type="term" value="C:plasma membrane"/>
    <property type="evidence" value="ECO:0007669"/>
    <property type="project" value="UniProtKB-SubCell"/>
</dbReference>
<keyword evidence="8 23" id="KW-0812">Transmembrane</keyword>
<dbReference type="AlphaFoldDB" id="A0A3G4VBJ9"/>
<evidence type="ECO:0000256" key="5">
    <source>
        <dbReference type="ARBA" id="ARBA00022448"/>
    </source>
</evidence>
<dbReference type="PROSITE" id="PS01047">
    <property type="entry name" value="HMA_1"/>
    <property type="match status" value="1"/>
</dbReference>
<dbReference type="InterPro" id="IPR036163">
    <property type="entry name" value="HMA_dom_sf"/>
</dbReference>
<sequence>MNQYTLNLSGLSCMGCVNKLQKALDASPLSMDIKTFTTEQLIVESSSDVQEIISIVQSLNYHAIPVWHFALSGLNCGKCVAKLRTQLESLEDCEILSLSKSELTIATLDNPLTIIDSVEAVGYQAKQEANSTSGNDPDTSTQSESIEPISPDISLLNESNDELLLTQEGYRLHYLIHGMTCASCVSSVEKALASVDGVENARVNLAEQSALVVASKDVESINDALLAAVSSAGYQGELVQDLATSQSQQQQALLDHQATQKKHTIVALAIGAPLMLWGVLGGNMMIRNPLDQMTWGLIGVICLWLLATAGRDFYVNAYKALTHKRATMDTLVALGTGAAWFYSMLVVVKPSWFPHQSRHVYFEASAMIVGLISLGHYIEAKAKSKTNQSLQALMNLQPQYATAIIDGQDQSMAVSDIRLGMLLRIKPGEKVPVDGLVLEGHSYIDESMLTGEPVAAAKDINDTVSAGTLNTDGSLVIKATGVGADTMLSRIINLVREAQSSKPAIAKLADSISAVFVPVVVVIALLAAAVWFFVGPEPRASYMLVVTTTVLIIACPCALGLATPLSITVGIGKAAQAGVLIKDADALQKLSKVKVVVFDKTGTLTMGQPTVQRVFTSNLSAHELAEHELAKLVLPLEKRSEHPLAKAVTRYWSATDTSEPQQFENLKGKGVKGIVDDKQITIASLNHVQSLNIDTTPIQSGLDEAANMAATPVVVVIDNSAVAVIAIADELKPEAASAVASLKQQGIHTVMLTGDNRHVANVIAKKLGIDEVVSEVLPDEKSAHVESLKAKFGPVAMVGDGINDAPALALADVGIAMGSGSDVAIESAPMTLLNSNPATVAYAISLSKATVKNIKQNLFGAFIYNSLGIPIAAGILYPIFGFLLSPVFAGAAMALSSITVVSNANRLRNFQYKG</sequence>
<evidence type="ECO:0000256" key="24">
    <source>
        <dbReference type="SAM" id="MobiDB-lite"/>
    </source>
</evidence>
<keyword evidence="16 23" id="KW-1133">Transmembrane helix</keyword>
<feature type="transmembrane region" description="Helical" evidence="23">
    <location>
        <begin position="265"/>
        <end position="286"/>
    </location>
</feature>
<evidence type="ECO:0000256" key="7">
    <source>
        <dbReference type="ARBA" id="ARBA00022553"/>
    </source>
</evidence>
<evidence type="ECO:0000256" key="3">
    <source>
        <dbReference type="ARBA" id="ARBA00012517"/>
    </source>
</evidence>
<comment type="subcellular location">
    <subcellularLocation>
        <location evidence="1">Cell membrane</location>
        <topology evidence="1">Multi-pass membrane protein</topology>
    </subcellularLocation>
</comment>
<dbReference type="Gene3D" id="3.40.50.1000">
    <property type="entry name" value="HAD superfamily/HAD-like"/>
    <property type="match status" value="1"/>
</dbReference>
<feature type="transmembrane region" description="Helical" evidence="23">
    <location>
        <begin position="886"/>
        <end position="904"/>
    </location>
</feature>
<keyword evidence="18" id="KW-0406">Ion transport</keyword>
<protein>
    <recommendedName>
        <fullName evidence="4">Copper-exporting P-type ATPase</fullName>
        <ecNumber evidence="3">7.2.2.8</ecNumber>
    </recommendedName>
    <alternativeName>
        <fullName evidence="20">Copper-exporting P-type ATPase A</fullName>
    </alternativeName>
    <alternativeName>
        <fullName evidence="21">Cu(+)-exporting ATPase</fullName>
    </alternativeName>
</protein>
<dbReference type="RefSeq" id="WP_124940703.1">
    <property type="nucleotide sequence ID" value="NZ_CP033577.1"/>
</dbReference>
<evidence type="ECO:0000256" key="14">
    <source>
        <dbReference type="ARBA" id="ARBA00022842"/>
    </source>
</evidence>
<dbReference type="Gene3D" id="3.40.1110.10">
    <property type="entry name" value="Calcium-transporting ATPase, cytoplasmic domain N"/>
    <property type="match status" value="1"/>
</dbReference>
<feature type="region of interest" description="Disordered" evidence="24">
    <location>
        <begin position="126"/>
        <end position="146"/>
    </location>
</feature>
<keyword evidence="17" id="KW-0186">Copper</keyword>
<dbReference type="EC" id="7.2.2.8" evidence="3"/>
<dbReference type="Gene3D" id="3.30.70.100">
    <property type="match status" value="1"/>
</dbReference>
<dbReference type="PRINTS" id="PR00119">
    <property type="entry name" value="CATATPASE"/>
</dbReference>
<dbReference type="Pfam" id="PF00702">
    <property type="entry name" value="Hydrolase"/>
    <property type="match status" value="1"/>
</dbReference>
<keyword evidence="7" id="KW-0597">Phosphoprotein</keyword>
<dbReference type="PANTHER" id="PTHR43520:SF6">
    <property type="entry name" value="COPPER-EXPORTING P-TYPE ATPASE"/>
    <property type="match status" value="1"/>
</dbReference>
<keyword evidence="12" id="KW-0187">Copper transport</keyword>
<evidence type="ECO:0000256" key="9">
    <source>
        <dbReference type="ARBA" id="ARBA00022723"/>
    </source>
</evidence>
<dbReference type="CDD" id="cd00371">
    <property type="entry name" value="HMA"/>
    <property type="match status" value="2"/>
</dbReference>
<evidence type="ECO:0000313" key="26">
    <source>
        <dbReference type="EMBL" id="AYV22080.1"/>
    </source>
</evidence>
<proteinExistence type="inferred from homology"/>
<dbReference type="SFLD" id="SFLDG00002">
    <property type="entry name" value="C1.7:_P-type_atpase_like"/>
    <property type="match status" value="1"/>
</dbReference>
<dbReference type="EMBL" id="CP033577">
    <property type="protein sequence ID" value="AYV22080.1"/>
    <property type="molecule type" value="Genomic_DNA"/>
</dbReference>
<dbReference type="SUPFAM" id="SSF81665">
    <property type="entry name" value="Calcium ATPase, transmembrane domain M"/>
    <property type="match status" value="1"/>
</dbReference>
<keyword evidence="6 23" id="KW-1003">Cell membrane</keyword>
<dbReference type="InterPro" id="IPR023214">
    <property type="entry name" value="HAD_sf"/>
</dbReference>
<dbReference type="InterPro" id="IPR059000">
    <property type="entry name" value="ATPase_P-type_domA"/>
</dbReference>
<evidence type="ECO:0000256" key="22">
    <source>
        <dbReference type="ARBA" id="ARBA00049289"/>
    </source>
</evidence>
<dbReference type="GO" id="GO:0005524">
    <property type="term" value="F:ATP binding"/>
    <property type="evidence" value="ECO:0007669"/>
    <property type="project" value="UniProtKB-UniRule"/>
</dbReference>
<dbReference type="InterPro" id="IPR023299">
    <property type="entry name" value="ATPase_P-typ_cyto_dom_N"/>
</dbReference>
<accession>A0A3G4VBJ9</accession>
<dbReference type="FunFam" id="3.30.70.100:FF:000001">
    <property type="entry name" value="ATPase copper transporting beta"/>
    <property type="match status" value="1"/>
</dbReference>
<evidence type="ECO:0000256" key="11">
    <source>
        <dbReference type="ARBA" id="ARBA00022741"/>
    </source>
</evidence>
<evidence type="ECO:0000259" key="25">
    <source>
        <dbReference type="PROSITE" id="PS50846"/>
    </source>
</evidence>
<keyword evidence="13 23" id="KW-0067">ATP-binding</keyword>
<evidence type="ECO:0000256" key="21">
    <source>
        <dbReference type="ARBA" id="ARBA00033239"/>
    </source>
</evidence>
<evidence type="ECO:0000256" key="8">
    <source>
        <dbReference type="ARBA" id="ARBA00022692"/>
    </source>
</evidence>
<keyword evidence="10" id="KW-0677">Repeat</keyword>
<keyword evidence="19 23" id="KW-0472">Membrane</keyword>
<feature type="domain" description="HMA" evidence="25">
    <location>
        <begin position="170"/>
        <end position="237"/>
    </location>
</feature>
<dbReference type="CDD" id="cd02094">
    <property type="entry name" value="P-type_ATPase_Cu-like"/>
    <property type="match status" value="1"/>
</dbReference>
<dbReference type="PROSITE" id="PS50846">
    <property type="entry name" value="HMA_2"/>
    <property type="match status" value="1"/>
</dbReference>
<dbReference type="Gene3D" id="2.70.150.10">
    <property type="entry name" value="Calcium-transporting ATPase, cytoplasmic transduction domain A"/>
    <property type="match status" value="1"/>
</dbReference>
<dbReference type="SUPFAM" id="SSF81653">
    <property type="entry name" value="Calcium ATPase, transduction domain A"/>
    <property type="match status" value="1"/>
</dbReference>
<dbReference type="InterPro" id="IPR001757">
    <property type="entry name" value="P_typ_ATPase"/>
</dbReference>
<dbReference type="InterPro" id="IPR036412">
    <property type="entry name" value="HAD-like_sf"/>
</dbReference>
<dbReference type="InterPro" id="IPR006121">
    <property type="entry name" value="HMA_dom"/>
</dbReference>
<dbReference type="Pfam" id="PF00122">
    <property type="entry name" value="E1-E2_ATPase"/>
    <property type="match status" value="1"/>
</dbReference>
<dbReference type="GO" id="GO:0005507">
    <property type="term" value="F:copper ion binding"/>
    <property type="evidence" value="ECO:0007669"/>
    <property type="project" value="TreeGrafter"/>
</dbReference>
<dbReference type="InterPro" id="IPR008250">
    <property type="entry name" value="ATPase_P-typ_transduc_dom_A_sf"/>
</dbReference>
<reference evidence="26 27" key="1">
    <citation type="submission" date="2018-11" db="EMBL/GenBank/DDBJ databases">
        <title>Complete Genome Sequence of Vbrio mediterranei 117-T6: a Potential Pathogen Bacteria Isolated from the Conchocelis of Pyropia.</title>
        <authorList>
            <person name="Liu Q."/>
        </authorList>
    </citation>
    <scope>NUCLEOTIDE SEQUENCE [LARGE SCALE GENOMIC DNA]</scope>
    <source>
        <strain evidence="26 27">117-T6</strain>
    </source>
</reference>
<evidence type="ECO:0000313" key="27">
    <source>
        <dbReference type="Proteomes" id="UP000279760"/>
    </source>
</evidence>
<evidence type="ECO:0000256" key="6">
    <source>
        <dbReference type="ARBA" id="ARBA00022475"/>
    </source>
</evidence>
<dbReference type="InterPro" id="IPR018303">
    <property type="entry name" value="ATPase_P-typ_P_site"/>
</dbReference>